<evidence type="ECO:0000313" key="3">
    <source>
        <dbReference type="Proteomes" id="UP001059597"/>
    </source>
</evidence>
<reference evidence="2" key="1">
    <citation type="submission" date="2022-06" db="EMBL/GenBank/DDBJ databases">
        <title>Complete genome sequence of Streptomyces nigrescens HEK616.</title>
        <authorList>
            <person name="Asamizu S."/>
            <person name="Onaka H."/>
        </authorList>
    </citation>
    <scope>NUCLEOTIDE SEQUENCE</scope>
    <source>
        <strain evidence="2">HEK616</strain>
    </source>
</reference>
<dbReference type="Gene3D" id="3.40.50.1460">
    <property type="match status" value="1"/>
</dbReference>
<gene>
    <name evidence="2" type="ORF">HEK616_06580</name>
</gene>
<accession>A0ABN6QN22</accession>
<evidence type="ECO:0000259" key="1">
    <source>
        <dbReference type="Pfam" id="PF00656"/>
    </source>
</evidence>
<dbReference type="SUPFAM" id="SSF52129">
    <property type="entry name" value="Caspase-like"/>
    <property type="match status" value="1"/>
</dbReference>
<dbReference type="EMBL" id="AP026073">
    <property type="protein sequence ID" value="BDM67171.1"/>
    <property type="molecule type" value="Genomic_DNA"/>
</dbReference>
<dbReference type="RefSeq" id="WP_261951377.1">
    <property type="nucleotide sequence ID" value="NZ_AP026073.1"/>
</dbReference>
<sequence length="393" mass="42878">MTTLWQSQEAGPAIHVLVIGVGRYDYFNGGSKHQVRPGTLAKGLGQLTAPPASAYEVCVTLLKELRDVPDRALGSIEAVISSVDPQLPAGFADLFPDVGDEFGRTAELEDVKEAFERWYERCDSDRGNIALLYFCGHGLQLGAYGDHSLLLQNTRASRFAAFENSIDVRGTVQNMQGNRAAIQCFFLDACRSSQDVDVTLRSLKSTALGPELHISHDPEQLVVYSTGSGAPAHGRTGESTLFTQSFLKALFSPEHRRDGQGWQVTTTSIGTAIDQLMQWPGLRNHSMPEQQCVTSSTNVRGGVLLRFKNRPQVSFHFDTAPNHALATATWSLADLRGNQVASRMPGPEPWIDSGPAGEGDLHVAFTDGPYSTTSQQVWLQPPCFHHTVQVDVS</sequence>
<dbReference type="Pfam" id="PF00656">
    <property type="entry name" value="Peptidase_C14"/>
    <property type="match status" value="1"/>
</dbReference>
<feature type="domain" description="Peptidase C14 caspase" evidence="1">
    <location>
        <begin position="107"/>
        <end position="292"/>
    </location>
</feature>
<dbReference type="InterPro" id="IPR052039">
    <property type="entry name" value="Caspase-related_regulators"/>
</dbReference>
<proteinExistence type="predicted"/>
<dbReference type="PANTHER" id="PTHR22576">
    <property type="entry name" value="MUCOSA ASSOCIATED LYMPHOID TISSUE LYMPHOMA TRANSLOCATION PROTEIN 1/PARACASPASE"/>
    <property type="match status" value="1"/>
</dbReference>
<dbReference type="Proteomes" id="UP001059597">
    <property type="component" value="Chromosome"/>
</dbReference>
<evidence type="ECO:0000313" key="2">
    <source>
        <dbReference type="EMBL" id="BDM67171.1"/>
    </source>
</evidence>
<name>A0ABN6QN22_STRNI</name>
<keyword evidence="3" id="KW-1185">Reference proteome</keyword>
<dbReference type="InterPro" id="IPR029030">
    <property type="entry name" value="Caspase-like_dom_sf"/>
</dbReference>
<protein>
    <recommendedName>
        <fullName evidence="1">Peptidase C14 caspase domain-containing protein</fullName>
    </recommendedName>
</protein>
<dbReference type="PANTHER" id="PTHR22576:SF37">
    <property type="entry name" value="MUCOSA-ASSOCIATED LYMPHOID TISSUE LYMPHOMA TRANSLOCATION PROTEIN 1"/>
    <property type="match status" value="1"/>
</dbReference>
<dbReference type="InterPro" id="IPR011600">
    <property type="entry name" value="Pept_C14_caspase"/>
</dbReference>
<organism evidence="2 3">
    <name type="scientific">Streptomyces nigrescens</name>
    <dbReference type="NCBI Taxonomy" id="1920"/>
    <lineage>
        <taxon>Bacteria</taxon>
        <taxon>Bacillati</taxon>
        <taxon>Actinomycetota</taxon>
        <taxon>Actinomycetes</taxon>
        <taxon>Kitasatosporales</taxon>
        <taxon>Streptomycetaceae</taxon>
        <taxon>Streptomyces</taxon>
    </lineage>
</organism>